<protein>
    <recommendedName>
        <fullName evidence="4">Outer membrane protein beta-barrel domain-containing protein</fullName>
    </recommendedName>
</protein>
<dbReference type="RefSeq" id="WP_305008698.1">
    <property type="nucleotide sequence ID" value="NZ_JAUQSY010000018.1"/>
</dbReference>
<evidence type="ECO:0000313" key="2">
    <source>
        <dbReference type="EMBL" id="MDO7877268.1"/>
    </source>
</evidence>
<reference evidence="2" key="1">
    <citation type="submission" date="2023-07" db="EMBL/GenBank/DDBJ databases">
        <authorList>
            <person name="Kim M.K."/>
        </authorList>
    </citation>
    <scope>NUCLEOTIDE SEQUENCE</scope>
    <source>
        <strain evidence="2">ASUV-10-1</strain>
    </source>
</reference>
<name>A0ABT9BHX7_9BACT</name>
<sequence length="260" mass="28921">MNRLFTRLLSASSLLLACAACSIYTPMTPHAPIIRAQGEGEVSFQLQGTGRAELQAAYSPCKSLLLLAAATGRPKLFTDSAAIDPGDGLRTLQYEVGAGTYFPMGERWSGQLIGGFGAAQVERTVSEFGIFLAFSNNYNARYQKYFGQISFNKQLHRHGMGFGYRLALIDFSELSAQNRQGDYTLYPLPLDSQLRHELFYSYRRWLGRELAESHWYLQAGGGLSFCLPGRTDPVPYDDVDFRARFNRGGVVGIGYSLQKH</sequence>
<proteinExistence type="predicted"/>
<comment type="caution">
    <text evidence="2">The sequence shown here is derived from an EMBL/GenBank/DDBJ whole genome shotgun (WGS) entry which is preliminary data.</text>
</comment>
<accession>A0ABT9BHX7</accession>
<organism evidence="2 3">
    <name type="scientific">Hymenobacter aranciens</name>
    <dbReference type="NCBI Taxonomy" id="3063996"/>
    <lineage>
        <taxon>Bacteria</taxon>
        <taxon>Pseudomonadati</taxon>
        <taxon>Bacteroidota</taxon>
        <taxon>Cytophagia</taxon>
        <taxon>Cytophagales</taxon>
        <taxon>Hymenobacteraceae</taxon>
        <taxon>Hymenobacter</taxon>
    </lineage>
</organism>
<feature type="chain" id="PRO_5046194705" description="Outer membrane protein beta-barrel domain-containing protein" evidence="1">
    <location>
        <begin position="20"/>
        <end position="260"/>
    </location>
</feature>
<dbReference type="PROSITE" id="PS51257">
    <property type="entry name" value="PROKAR_LIPOPROTEIN"/>
    <property type="match status" value="1"/>
</dbReference>
<evidence type="ECO:0008006" key="4">
    <source>
        <dbReference type="Google" id="ProtNLM"/>
    </source>
</evidence>
<keyword evidence="3" id="KW-1185">Reference proteome</keyword>
<evidence type="ECO:0000256" key="1">
    <source>
        <dbReference type="SAM" id="SignalP"/>
    </source>
</evidence>
<gene>
    <name evidence="2" type="ORF">Q5H93_21160</name>
</gene>
<evidence type="ECO:0000313" key="3">
    <source>
        <dbReference type="Proteomes" id="UP001176429"/>
    </source>
</evidence>
<dbReference type="Proteomes" id="UP001176429">
    <property type="component" value="Unassembled WGS sequence"/>
</dbReference>
<dbReference type="EMBL" id="JAUQSY010000018">
    <property type="protein sequence ID" value="MDO7877268.1"/>
    <property type="molecule type" value="Genomic_DNA"/>
</dbReference>
<feature type="signal peptide" evidence="1">
    <location>
        <begin position="1"/>
        <end position="19"/>
    </location>
</feature>
<keyword evidence="1" id="KW-0732">Signal</keyword>